<sequence length="456" mass="55088">MTNLNEIRDIVENTDHETLQNFVVNLLNEDENLVMRLRLLSKNELTEEDFDQYKKRYQEIVNPNVETGSFVPYRKAMRMERGLNDFLTEDVTGLVNNKYFDEAFDITKLIFLRLNKLNIVDSGGVTDDIMREIFRVWQAILNQGPKTITATMFRWIISRRDHLGDTTDPDQYLEFLINNFREPNQMERKLQIAGQQIEELEDDTQPWSYPVDEERWAKFYLELAEQMEDEDKIERFIAEHLYLFEVRNFAIERHISKAEYDEAIELLKEGRAIEFKRHELNRKYTIQLKELYKIKRNREAYLKELWLLTTKYELQSLEPFNELKAQYSEEEWAEVREEIFETLPENARLADYYRNEGLEERILEYVQNSTYSGDVLTYEADLKDKYPDEMLDIYEKFARGRMKMANERRLYREIVEFTRGMLDYPDGRDRVDQLIEEWTAEYQHRPAMIEELEKLK</sequence>
<keyword evidence="2" id="KW-1185">Reference proteome</keyword>
<accession>A0A1G9FMX8</accession>
<reference evidence="2" key="1">
    <citation type="submission" date="2016-10" db="EMBL/GenBank/DDBJ databases">
        <authorList>
            <person name="Varghese N."/>
            <person name="Submissions S."/>
        </authorList>
    </citation>
    <scope>NUCLEOTIDE SEQUENCE [LARGE SCALE GENOMIC DNA]</scope>
    <source>
        <strain evidence="2">CGMCC 1.8895</strain>
    </source>
</reference>
<organism evidence="1 2">
    <name type="scientific">Lacicoccus qingdaonensis</name>
    <dbReference type="NCBI Taxonomy" id="576118"/>
    <lineage>
        <taxon>Bacteria</taxon>
        <taxon>Bacillati</taxon>
        <taxon>Bacillota</taxon>
        <taxon>Bacilli</taxon>
        <taxon>Bacillales</taxon>
        <taxon>Salinicoccaceae</taxon>
        <taxon>Lacicoccus</taxon>
    </lineage>
</organism>
<evidence type="ECO:0000313" key="1">
    <source>
        <dbReference type="EMBL" id="SDK89741.1"/>
    </source>
</evidence>
<proteinExistence type="predicted"/>
<dbReference type="STRING" id="576118.SAMN05216216_11321"/>
<dbReference type="EMBL" id="FNFY01000013">
    <property type="protein sequence ID" value="SDK89741.1"/>
    <property type="molecule type" value="Genomic_DNA"/>
</dbReference>
<protein>
    <submittedName>
        <fullName evidence="1">Uncharacterized protein</fullName>
    </submittedName>
</protein>
<gene>
    <name evidence="1" type="ORF">SAMN05216216_11321</name>
</gene>
<evidence type="ECO:0000313" key="2">
    <source>
        <dbReference type="Proteomes" id="UP000199008"/>
    </source>
</evidence>
<dbReference type="AlphaFoldDB" id="A0A1G9FMX8"/>
<dbReference type="Proteomes" id="UP000199008">
    <property type="component" value="Unassembled WGS sequence"/>
</dbReference>
<name>A0A1G9FMX8_9BACL</name>